<gene>
    <name evidence="1" type="ORF">METZ01_LOCUS472377</name>
</gene>
<protein>
    <submittedName>
        <fullName evidence="1">Uncharacterized protein</fullName>
    </submittedName>
</protein>
<proteinExistence type="predicted"/>
<reference evidence="1" key="1">
    <citation type="submission" date="2018-05" db="EMBL/GenBank/DDBJ databases">
        <authorList>
            <person name="Lanie J.A."/>
            <person name="Ng W.-L."/>
            <person name="Kazmierczak K.M."/>
            <person name="Andrzejewski T.M."/>
            <person name="Davidsen T.M."/>
            <person name="Wayne K.J."/>
            <person name="Tettelin H."/>
            <person name="Glass J.I."/>
            <person name="Rusch D."/>
            <person name="Podicherti R."/>
            <person name="Tsui H.-C.T."/>
            <person name="Winkler M.E."/>
        </authorList>
    </citation>
    <scope>NUCLEOTIDE SEQUENCE</scope>
</reference>
<feature type="non-terminal residue" evidence="1">
    <location>
        <position position="24"/>
    </location>
</feature>
<sequence>VPRNDNVIMFDSYSQRSLYGFGQR</sequence>
<dbReference type="EMBL" id="UINC01200577">
    <property type="protein sequence ID" value="SVE19523.1"/>
    <property type="molecule type" value="Genomic_DNA"/>
</dbReference>
<organism evidence="1">
    <name type="scientific">marine metagenome</name>
    <dbReference type="NCBI Taxonomy" id="408172"/>
    <lineage>
        <taxon>unclassified sequences</taxon>
        <taxon>metagenomes</taxon>
        <taxon>ecological metagenomes</taxon>
    </lineage>
</organism>
<name>A0A383BIB1_9ZZZZ</name>
<evidence type="ECO:0000313" key="1">
    <source>
        <dbReference type="EMBL" id="SVE19523.1"/>
    </source>
</evidence>
<dbReference type="AlphaFoldDB" id="A0A383BIB1"/>
<accession>A0A383BIB1</accession>
<feature type="non-terminal residue" evidence="1">
    <location>
        <position position="1"/>
    </location>
</feature>